<feature type="compositionally biased region" description="Basic residues" evidence="1">
    <location>
        <begin position="141"/>
        <end position="150"/>
    </location>
</feature>
<evidence type="ECO:0000256" key="1">
    <source>
        <dbReference type="SAM" id="MobiDB-lite"/>
    </source>
</evidence>
<evidence type="ECO:0000313" key="3">
    <source>
        <dbReference type="Proteomes" id="UP001189429"/>
    </source>
</evidence>
<comment type="caution">
    <text evidence="2">The sequence shown here is derived from an EMBL/GenBank/DDBJ whole genome shotgun (WGS) entry which is preliminary data.</text>
</comment>
<gene>
    <name evidence="2" type="ORF">PCOR1329_LOCUS41648</name>
</gene>
<name>A0ABN9TRQ7_9DINO</name>
<evidence type="ECO:0008006" key="4">
    <source>
        <dbReference type="Google" id="ProtNLM"/>
    </source>
</evidence>
<keyword evidence="3" id="KW-1185">Reference proteome</keyword>
<feature type="region of interest" description="Disordered" evidence="1">
    <location>
        <begin position="1"/>
        <end position="27"/>
    </location>
</feature>
<proteinExistence type="predicted"/>
<feature type="compositionally biased region" description="Low complexity" evidence="1">
    <location>
        <begin position="122"/>
        <end position="133"/>
    </location>
</feature>
<sequence length="189" mass="19914">GSSASDKAQALGDPNRSQRGRHGGVSAARDHCCTMMSALRAPVPASAALQDAYPMSFDQAGVPAVVTPESFGASYGAPTPAAWLHAGEFPHEPMRVRLVGVGLPLPREEEVPWPARLAQTAGSGSEHGNSSSERPFEPRTRAQRRRMQRRMQKEFGRKEAASADPPQASAAADGPPGVFAQPAMAAHVV</sequence>
<protein>
    <recommendedName>
        <fullName evidence="4">Nuclear transcription factor Y subunit</fullName>
    </recommendedName>
</protein>
<accession>A0ABN9TRQ7</accession>
<feature type="region of interest" description="Disordered" evidence="1">
    <location>
        <begin position="119"/>
        <end position="189"/>
    </location>
</feature>
<feature type="non-terminal residue" evidence="2">
    <location>
        <position position="1"/>
    </location>
</feature>
<dbReference type="Proteomes" id="UP001189429">
    <property type="component" value="Unassembled WGS sequence"/>
</dbReference>
<evidence type="ECO:0000313" key="2">
    <source>
        <dbReference type="EMBL" id="CAK0848785.1"/>
    </source>
</evidence>
<feature type="compositionally biased region" description="Basic and acidic residues" evidence="1">
    <location>
        <begin position="151"/>
        <end position="161"/>
    </location>
</feature>
<dbReference type="EMBL" id="CAUYUJ010015009">
    <property type="protein sequence ID" value="CAK0848785.1"/>
    <property type="molecule type" value="Genomic_DNA"/>
</dbReference>
<organism evidence="2 3">
    <name type="scientific">Prorocentrum cordatum</name>
    <dbReference type="NCBI Taxonomy" id="2364126"/>
    <lineage>
        <taxon>Eukaryota</taxon>
        <taxon>Sar</taxon>
        <taxon>Alveolata</taxon>
        <taxon>Dinophyceae</taxon>
        <taxon>Prorocentrales</taxon>
        <taxon>Prorocentraceae</taxon>
        <taxon>Prorocentrum</taxon>
    </lineage>
</organism>
<feature type="compositionally biased region" description="Low complexity" evidence="1">
    <location>
        <begin position="162"/>
        <end position="177"/>
    </location>
</feature>
<reference evidence="2" key="1">
    <citation type="submission" date="2023-10" db="EMBL/GenBank/DDBJ databases">
        <authorList>
            <person name="Chen Y."/>
            <person name="Shah S."/>
            <person name="Dougan E. K."/>
            <person name="Thang M."/>
            <person name="Chan C."/>
        </authorList>
    </citation>
    <scope>NUCLEOTIDE SEQUENCE [LARGE SCALE GENOMIC DNA]</scope>
</reference>